<dbReference type="AlphaFoldDB" id="A0A6A4H1R9"/>
<evidence type="ECO:0000313" key="2">
    <source>
        <dbReference type="Proteomes" id="UP000799118"/>
    </source>
</evidence>
<evidence type="ECO:0000313" key="1">
    <source>
        <dbReference type="EMBL" id="KAE9391991.1"/>
    </source>
</evidence>
<protein>
    <submittedName>
        <fullName evidence="1">Uncharacterized protein</fullName>
    </submittedName>
</protein>
<gene>
    <name evidence="1" type="ORF">BT96DRAFT_1058810</name>
</gene>
<name>A0A6A4H1R9_9AGAR</name>
<proteinExistence type="predicted"/>
<accession>A0A6A4H1R9</accession>
<dbReference type="OrthoDB" id="2757939at2759"/>
<dbReference type="Proteomes" id="UP000799118">
    <property type="component" value="Unassembled WGS sequence"/>
</dbReference>
<sequence>MAGAHVCAIRDSIFRPMFRCFSHCILDDLDAEASLNKRTAEIERAIQNGRAKLRPCLVIPNSLESARETNSGQRRICLMATFNDAAIAELPRMVRHFVVPVVTDSVGWDIKTFHPDSRIHTIPRWKHGKDNVKSQWVICFSYEVKETALLEWRGGYRLNAEQETRLFNLCTLKRDRWIARAESKTFRSTMLKSIMSEQDYAASSRCEDRNMFPSKMTIIEAGRSSASASNVQNAPTFETPAITYLTY</sequence>
<keyword evidence="2" id="KW-1185">Reference proteome</keyword>
<dbReference type="EMBL" id="ML769607">
    <property type="protein sequence ID" value="KAE9391991.1"/>
    <property type="molecule type" value="Genomic_DNA"/>
</dbReference>
<organism evidence="1 2">
    <name type="scientific">Gymnopus androsaceus JB14</name>
    <dbReference type="NCBI Taxonomy" id="1447944"/>
    <lineage>
        <taxon>Eukaryota</taxon>
        <taxon>Fungi</taxon>
        <taxon>Dikarya</taxon>
        <taxon>Basidiomycota</taxon>
        <taxon>Agaricomycotina</taxon>
        <taxon>Agaricomycetes</taxon>
        <taxon>Agaricomycetidae</taxon>
        <taxon>Agaricales</taxon>
        <taxon>Marasmiineae</taxon>
        <taxon>Omphalotaceae</taxon>
        <taxon>Gymnopus</taxon>
    </lineage>
</organism>
<reference evidence="1" key="1">
    <citation type="journal article" date="2019" name="Environ. Microbiol.">
        <title>Fungal ecological strategies reflected in gene transcription - a case study of two litter decomposers.</title>
        <authorList>
            <person name="Barbi F."/>
            <person name="Kohler A."/>
            <person name="Barry K."/>
            <person name="Baskaran P."/>
            <person name="Daum C."/>
            <person name="Fauchery L."/>
            <person name="Ihrmark K."/>
            <person name="Kuo A."/>
            <person name="LaButti K."/>
            <person name="Lipzen A."/>
            <person name="Morin E."/>
            <person name="Grigoriev I.V."/>
            <person name="Henrissat B."/>
            <person name="Lindahl B."/>
            <person name="Martin F."/>
        </authorList>
    </citation>
    <scope>NUCLEOTIDE SEQUENCE</scope>
    <source>
        <strain evidence="1">JB14</strain>
    </source>
</reference>